<proteinExistence type="predicted"/>
<dbReference type="AlphaFoldDB" id="R0JMG0"/>
<accession>R0JMG0</accession>
<evidence type="ECO:0000313" key="1">
    <source>
        <dbReference type="EMBL" id="EOA98520.1"/>
    </source>
</evidence>
<organism evidence="1 2">
    <name type="scientific">Anas platyrhynchos</name>
    <name type="common">Mallard</name>
    <name type="synonym">Anas boschas</name>
    <dbReference type="NCBI Taxonomy" id="8839"/>
    <lineage>
        <taxon>Eukaryota</taxon>
        <taxon>Metazoa</taxon>
        <taxon>Chordata</taxon>
        <taxon>Craniata</taxon>
        <taxon>Vertebrata</taxon>
        <taxon>Euteleostomi</taxon>
        <taxon>Archelosauria</taxon>
        <taxon>Archosauria</taxon>
        <taxon>Dinosauria</taxon>
        <taxon>Saurischia</taxon>
        <taxon>Theropoda</taxon>
        <taxon>Coelurosauria</taxon>
        <taxon>Aves</taxon>
        <taxon>Neognathae</taxon>
        <taxon>Galloanserae</taxon>
        <taxon>Anseriformes</taxon>
        <taxon>Anatidae</taxon>
        <taxon>Anatinae</taxon>
        <taxon>Anas</taxon>
    </lineage>
</organism>
<dbReference type="Proteomes" id="UP000296049">
    <property type="component" value="Unassembled WGS sequence"/>
</dbReference>
<dbReference type="EMBL" id="KB743474">
    <property type="protein sequence ID" value="EOA98520.1"/>
    <property type="molecule type" value="Genomic_DNA"/>
</dbReference>
<evidence type="ECO:0000313" key="2">
    <source>
        <dbReference type="Proteomes" id="UP000296049"/>
    </source>
</evidence>
<name>R0JMG0_ANAPL</name>
<sequence>MTDDCRTSGNLSPIYKKSHLGLEDYLNQSSVDGLTMQNPCPAEHSICTINFAQ</sequence>
<reference evidence="2" key="1">
    <citation type="journal article" date="2013" name="Nat. Genet.">
        <title>The duck genome and transcriptome provide insight into an avian influenza virus reservoir species.</title>
        <authorList>
            <person name="Huang Y."/>
            <person name="Li Y."/>
            <person name="Burt D.W."/>
            <person name="Chen H."/>
            <person name="Zhang Y."/>
            <person name="Qian W."/>
            <person name="Kim H."/>
            <person name="Gan S."/>
            <person name="Zhao Y."/>
            <person name="Li J."/>
            <person name="Yi K."/>
            <person name="Feng H."/>
            <person name="Zhu P."/>
            <person name="Li B."/>
            <person name="Liu Q."/>
            <person name="Fairley S."/>
            <person name="Magor K.E."/>
            <person name="Du Z."/>
            <person name="Hu X."/>
            <person name="Goodman L."/>
            <person name="Tafer H."/>
            <person name="Vignal A."/>
            <person name="Lee T."/>
            <person name="Kim K.W."/>
            <person name="Sheng Z."/>
            <person name="An Y."/>
            <person name="Searle S."/>
            <person name="Herrero J."/>
            <person name="Groenen M.A."/>
            <person name="Crooijmans R.P."/>
            <person name="Faraut T."/>
            <person name="Cai Q."/>
            <person name="Webster R.G."/>
            <person name="Aldridge J.R."/>
            <person name="Warren W.C."/>
            <person name="Bartschat S."/>
            <person name="Kehr S."/>
            <person name="Marz M."/>
            <person name="Stadler P.F."/>
            <person name="Smith J."/>
            <person name="Kraus R.H."/>
            <person name="Zhao Y."/>
            <person name="Ren L."/>
            <person name="Fei J."/>
            <person name="Morisson M."/>
            <person name="Kaiser P."/>
            <person name="Griffin D.K."/>
            <person name="Rao M."/>
            <person name="Pitel F."/>
            <person name="Wang J."/>
            <person name="Li N."/>
        </authorList>
    </citation>
    <scope>NUCLEOTIDE SEQUENCE [LARGE SCALE GENOMIC DNA]</scope>
</reference>
<keyword evidence="2" id="KW-1185">Reference proteome</keyword>
<feature type="non-terminal residue" evidence="1">
    <location>
        <position position="53"/>
    </location>
</feature>
<gene>
    <name evidence="1" type="ORF">Anapl_15221</name>
</gene>
<protein>
    <submittedName>
        <fullName evidence="1">Uncharacterized protein</fullName>
    </submittedName>
</protein>